<accession>A0AAV0GF73</accession>
<organism evidence="1 2">
    <name type="scientific">Cuscuta epithymum</name>
    <dbReference type="NCBI Taxonomy" id="186058"/>
    <lineage>
        <taxon>Eukaryota</taxon>
        <taxon>Viridiplantae</taxon>
        <taxon>Streptophyta</taxon>
        <taxon>Embryophyta</taxon>
        <taxon>Tracheophyta</taxon>
        <taxon>Spermatophyta</taxon>
        <taxon>Magnoliopsida</taxon>
        <taxon>eudicotyledons</taxon>
        <taxon>Gunneridae</taxon>
        <taxon>Pentapetalae</taxon>
        <taxon>asterids</taxon>
        <taxon>lamiids</taxon>
        <taxon>Solanales</taxon>
        <taxon>Convolvulaceae</taxon>
        <taxon>Cuscuteae</taxon>
        <taxon>Cuscuta</taxon>
        <taxon>Cuscuta subgen. Cuscuta</taxon>
    </lineage>
</organism>
<reference evidence="1" key="1">
    <citation type="submission" date="2022-07" db="EMBL/GenBank/DDBJ databases">
        <authorList>
            <person name="Macas J."/>
            <person name="Novak P."/>
            <person name="Neumann P."/>
        </authorList>
    </citation>
    <scope>NUCLEOTIDE SEQUENCE</scope>
</reference>
<evidence type="ECO:0000313" key="1">
    <source>
        <dbReference type="EMBL" id="CAH9146566.1"/>
    </source>
</evidence>
<comment type="caution">
    <text evidence="1">The sequence shown here is derived from an EMBL/GenBank/DDBJ whole genome shotgun (WGS) entry which is preliminary data.</text>
</comment>
<dbReference type="Proteomes" id="UP001152523">
    <property type="component" value="Unassembled WGS sequence"/>
</dbReference>
<dbReference type="AlphaFoldDB" id="A0AAV0GF73"/>
<sequence>MSVDTYYTTLMGLFDELYRLKPLHVCSCGQSTCDIVGKFAADREEEKLHQFLVGIDDDAYGTVRSNLLSQTPFPDLGCAHQAFLQEENSRAIACGKTVAAAEVQAFALKADRTARTRDDKVERVRPVCTHCRQKGHEISTCFKLHGYPEWWEECQRAKGQTGG</sequence>
<dbReference type="PANTHER" id="PTHR34222">
    <property type="entry name" value="GAG_PRE-INTEGRS DOMAIN-CONTAINING PROTEIN"/>
    <property type="match status" value="1"/>
</dbReference>
<protein>
    <submittedName>
        <fullName evidence="1">Uncharacterized protein</fullName>
    </submittedName>
</protein>
<keyword evidence="2" id="KW-1185">Reference proteome</keyword>
<evidence type="ECO:0000313" key="2">
    <source>
        <dbReference type="Proteomes" id="UP001152523"/>
    </source>
</evidence>
<name>A0AAV0GF73_9ASTE</name>
<gene>
    <name evidence="1" type="ORF">CEPIT_LOCUS43085</name>
</gene>
<proteinExistence type="predicted"/>
<dbReference type="PANTHER" id="PTHR34222:SF94">
    <property type="entry name" value="CCHC-TYPE DOMAIN-CONTAINING PROTEIN"/>
    <property type="match status" value="1"/>
</dbReference>
<dbReference type="EMBL" id="CAMAPF010001106">
    <property type="protein sequence ID" value="CAH9146566.1"/>
    <property type="molecule type" value="Genomic_DNA"/>
</dbReference>